<gene>
    <name evidence="1" type="ORF">IM660_18660</name>
</gene>
<dbReference type="InterPro" id="IPR032466">
    <property type="entry name" value="Metal_Hydrolase"/>
</dbReference>
<dbReference type="Proteomes" id="UP000593758">
    <property type="component" value="Chromosome"/>
</dbReference>
<proteinExistence type="predicted"/>
<protein>
    <recommendedName>
        <fullName evidence="3">Amidohydrolase family protein</fullName>
    </recommendedName>
</protein>
<dbReference type="Gene3D" id="3.20.20.140">
    <property type="entry name" value="Metal-dependent hydrolases"/>
    <property type="match status" value="1"/>
</dbReference>
<dbReference type="KEGG" id="halt:IM660_18660"/>
<evidence type="ECO:0000313" key="1">
    <source>
        <dbReference type="EMBL" id="QOR70578.1"/>
    </source>
</evidence>
<dbReference type="EMBL" id="CP063169">
    <property type="protein sequence ID" value="QOR70578.1"/>
    <property type="molecule type" value="Genomic_DNA"/>
</dbReference>
<evidence type="ECO:0000313" key="2">
    <source>
        <dbReference type="Proteomes" id="UP000593758"/>
    </source>
</evidence>
<organism evidence="1 2">
    <name type="scientific">Ruania alkalisoli</name>
    <dbReference type="NCBI Taxonomy" id="2779775"/>
    <lineage>
        <taxon>Bacteria</taxon>
        <taxon>Bacillati</taxon>
        <taxon>Actinomycetota</taxon>
        <taxon>Actinomycetes</taxon>
        <taxon>Micrococcales</taxon>
        <taxon>Ruaniaceae</taxon>
        <taxon>Ruania</taxon>
    </lineage>
</organism>
<reference evidence="1 2" key="1">
    <citation type="submission" date="2020-10" db="EMBL/GenBank/DDBJ databases">
        <title>Haloactinobacterium sp. RN3S43, a bacterium isolated from saline soil.</title>
        <authorList>
            <person name="Sun J.-Q."/>
        </authorList>
    </citation>
    <scope>NUCLEOTIDE SEQUENCE [LARGE SCALE GENOMIC DNA]</scope>
    <source>
        <strain evidence="1 2">RN3S43</strain>
    </source>
</reference>
<evidence type="ECO:0008006" key="3">
    <source>
        <dbReference type="Google" id="ProtNLM"/>
    </source>
</evidence>
<dbReference type="RefSeq" id="WP_193497253.1">
    <property type="nucleotide sequence ID" value="NZ_CP063169.1"/>
</dbReference>
<dbReference type="SUPFAM" id="SSF51556">
    <property type="entry name" value="Metallo-dependent hydrolases"/>
    <property type="match status" value="1"/>
</dbReference>
<dbReference type="AlphaFoldDB" id="A0A7M1SSM8"/>
<name>A0A7M1SSM8_9MICO</name>
<sequence length="235" mass="25193">MIADCDLLIGREITSGLRQTPEQLAGQLAQAAIDGGALASLRALQFDVQTGNDEAAGAALRYGWWPVYGIDLRDPLGAEQEMDRAADHGVRLLRLAPGRQEIAGTAPRLRILVRRATELGMTLLVEGSTVDVGTGMLGLGASVVFLDQHFYDLGEFILLARDEPGFHVSTRLLGSPGAWELLLEHAGPERLLLGTRAGWFEEHAVLDQLKGSPLAPEERELIAGGNLRRLAGGSS</sequence>
<accession>A0A7M1SSM8</accession>
<keyword evidence="2" id="KW-1185">Reference proteome</keyword>